<dbReference type="Proteomes" id="UP000019270">
    <property type="component" value="Unassembled WGS sequence"/>
</dbReference>
<accession>W7LC48</accession>
<name>W7LC48_CYTFI</name>
<gene>
    <name evidence="2" type="ORF">PBF_00010</name>
</gene>
<protein>
    <submittedName>
        <fullName evidence="2">Uncharacterized protein</fullName>
    </submittedName>
</protein>
<organism evidence="2 3">
    <name type="scientific">Cytobacillus firmus DS1</name>
    <dbReference type="NCBI Taxonomy" id="1307436"/>
    <lineage>
        <taxon>Bacteria</taxon>
        <taxon>Bacillati</taxon>
        <taxon>Bacillota</taxon>
        <taxon>Bacilli</taxon>
        <taxon>Bacillales</taxon>
        <taxon>Bacillaceae</taxon>
        <taxon>Cytobacillus</taxon>
    </lineage>
</organism>
<reference evidence="3" key="1">
    <citation type="submission" date="2013-03" db="EMBL/GenBank/DDBJ databases">
        <title>Draft genome sequence of Bacillus firmus DS1.</title>
        <authorList>
            <person name="Peng D."/>
            <person name="Zhu L."/>
            <person name="Sun M."/>
        </authorList>
    </citation>
    <scope>NUCLEOTIDE SEQUENCE [LARGE SCALE GENOMIC DNA]</scope>
    <source>
        <strain evidence="3">DS1</strain>
    </source>
</reference>
<keyword evidence="1" id="KW-1133">Transmembrane helix</keyword>
<keyword evidence="1" id="KW-0812">Transmembrane</keyword>
<reference evidence="2 3" key="2">
    <citation type="journal article" date="2016" name="Sci. Rep.">
        <title>A novel serine protease, Sep1, from Bacillus firmus DS-1 has nematicidal activity and degrades multiple intestinal-associated nematode proteins.</title>
        <authorList>
            <person name="Geng C."/>
            <person name="Nie X."/>
            <person name="Tang Z."/>
            <person name="Zhang Y."/>
            <person name="Lin J."/>
            <person name="Sun M."/>
            <person name="Peng D."/>
        </authorList>
    </citation>
    <scope>NUCLEOTIDE SEQUENCE [LARGE SCALE GENOMIC DNA]</scope>
    <source>
        <strain evidence="2 3">DS1</strain>
    </source>
</reference>
<evidence type="ECO:0000256" key="1">
    <source>
        <dbReference type="SAM" id="Phobius"/>
    </source>
</evidence>
<evidence type="ECO:0000313" key="3">
    <source>
        <dbReference type="Proteomes" id="UP000019270"/>
    </source>
</evidence>
<comment type="caution">
    <text evidence="2">The sequence shown here is derived from an EMBL/GenBank/DDBJ whole genome shotgun (WGS) entry which is preliminary data.</text>
</comment>
<dbReference type="PATRIC" id="fig|1307436.3.peg.2"/>
<feature type="transmembrane region" description="Helical" evidence="1">
    <location>
        <begin position="49"/>
        <end position="65"/>
    </location>
</feature>
<feature type="transmembrane region" description="Helical" evidence="1">
    <location>
        <begin position="22"/>
        <end position="43"/>
    </location>
</feature>
<sequence length="73" mass="8568">MMEGTHRAGKQITKFAYRIIEFIDYFITAANLTAFFLHLLLSFFFKNKLVIQVHALILGICILYLRHSFSQKD</sequence>
<dbReference type="EMBL" id="APVL01000001">
    <property type="protein sequence ID" value="EWG12761.1"/>
    <property type="molecule type" value="Genomic_DNA"/>
</dbReference>
<evidence type="ECO:0000313" key="2">
    <source>
        <dbReference type="EMBL" id="EWG12761.1"/>
    </source>
</evidence>
<keyword evidence="1" id="KW-0472">Membrane</keyword>
<dbReference type="AlphaFoldDB" id="W7LC48"/>
<proteinExistence type="predicted"/>